<accession>A0A0H2MZZ3</accession>
<dbReference type="UniPathway" id="UPA00098">
    <property type="reaction ID" value="UER00361"/>
</dbReference>
<dbReference type="HAMAP" id="MF_01925">
    <property type="entry name" value="P5C_reductase"/>
    <property type="match status" value="1"/>
</dbReference>
<comment type="catalytic activity">
    <reaction evidence="4">
        <text>L-proline + NAD(+) = (S)-1-pyrroline-5-carboxylate + NADH + 2 H(+)</text>
        <dbReference type="Rhea" id="RHEA:14105"/>
        <dbReference type="ChEBI" id="CHEBI:15378"/>
        <dbReference type="ChEBI" id="CHEBI:17388"/>
        <dbReference type="ChEBI" id="CHEBI:57540"/>
        <dbReference type="ChEBI" id="CHEBI:57945"/>
        <dbReference type="ChEBI" id="CHEBI:60039"/>
        <dbReference type="EC" id="1.5.1.2"/>
    </reaction>
</comment>
<dbReference type="OrthoDB" id="9805754at2"/>
<comment type="caution">
    <text evidence="9">The sequence shown here is derived from an EMBL/GenBank/DDBJ whole genome shotgun (WGS) entry which is preliminary data.</text>
</comment>
<dbReference type="GO" id="GO:0005737">
    <property type="term" value="C:cytoplasm"/>
    <property type="evidence" value="ECO:0007669"/>
    <property type="project" value="UniProtKB-SubCell"/>
</dbReference>
<feature type="domain" description="Pyrroline-5-carboxylate reductase dimerisation" evidence="8">
    <location>
        <begin position="167"/>
        <end position="272"/>
    </location>
</feature>
<dbReference type="EMBL" id="LAQL01000002">
    <property type="protein sequence ID" value="KLN62235.1"/>
    <property type="molecule type" value="Genomic_DNA"/>
</dbReference>
<dbReference type="Gene3D" id="3.40.50.720">
    <property type="entry name" value="NAD(P)-binding Rossmann-like Domain"/>
    <property type="match status" value="1"/>
</dbReference>
<keyword evidence="4" id="KW-0963">Cytoplasm</keyword>
<dbReference type="Pfam" id="PF14748">
    <property type="entry name" value="P5CR_dimer"/>
    <property type="match status" value="1"/>
</dbReference>
<evidence type="ECO:0000259" key="8">
    <source>
        <dbReference type="Pfam" id="PF14748"/>
    </source>
</evidence>
<dbReference type="PIRSF" id="PIRSF000193">
    <property type="entry name" value="Pyrrol-5-carb_rd"/>
    <property type="match status" value="1"/>
</dbReference>
<protein>
    <recommendedName>
        <fullName evidence="4 5">Pyrroline-5-carboxylate reductase</fullName>
        <shortName evidence="4">P5C reductase</shortName>
        <shortName evidence="4">P5CR</shortName>
        <ecNumber evidence="4 5">1.5.1.2</ecNumber>
    </recommendedName>
    <alternativeName>
        <fullName evidence="4">PCA reductase</fullName>
    </alternativeName>
</protein>
<dbReference type="PATRIC" id="fig|1489064.4.peg.1231"/>
<dbReference type="GO" id="GO:0055129">
    <property type="term" value="P:L-proline biosynthetic process"/>
    <property type="evidence" value="ECO:0007669"/>
    <property type="project" value="UniProtKB-UniRule"/>
</dbReference>
<gene>
    <name evidence="4" type="primary">proC</name>
    <name evidence="9" type="ORF">WH96_01550</name>
</gene>
<keyword evidence="4" id="KW-0641">Proline biosynthesis</keyword>
<dbReference type="Pfam" id="PF03807">
    <property type="entry name" value="F420_oxidored"/>
    <property type="match status" value="1"/>
</dbReference>
<dbReference type="GO" id="GO:0004735">
    <property type="term" value="F:pyrroline-5-carboxylate reductase activity"/>
    <property type="evidence" value="ECO:0007669"/>
    <property type="project" value="UniProtKB-UniRule"/>
</dbReference>
<dbReference type="InterPro" id="IPR008927">
    <property type="entry name" value="6-PGluconate_DH-like_C_sf"/>
</dbReference>
<comment type="similarity">
    <text evidence="1 4">Belongs to the pyrroline-5-carboxylate reductase family.</text>
</comment>
<dbReference type="InterPro" id="IPR000304">
    <property type="entry name" value="Pyrroline-COOH_reductase"/>
</dbReference>
<dbReference type="SUPFAM" id="SSF48179">
    <property type="entry name" value="6-phosphogluconate dehydrogenase C-terminal domain-like"/>
    <property type="match status" value="1"/>
</dbReference>
<dbReference type="InterPro" id="IPR029036">
    <property type="entry name" value="P5CR_dimer"/>
</dbReference>
<name>A0A0H2MZZ3_9PROT</name>
<organism evidence="9 10">
    <name type="scientific">Kiloniella spongiae</name>
    <dbReference type="NCBI Taxonomy" id="1489064"/>
    <lineage>
        <taxon>Bacteria</taxon>
        <taxon>Pseudomonadati</taxon>
        <taxon>Pseudomonadota</taxon>
        <taxon>Alphaproteobacteria</taxon>
        <taxon>Rhodospirillales</taxon>
        <taxon>Kiloniellaceae</taxon>
        <taxon>Kiloniella</taxon>
    </lineage>
</organism>
<evidence type="ECO:0000256" key="6">
    <source>
        <dbReference type="PIRSR" id="PIRSR000193-1"/>
    </source>
</evidence>
<dbReference type="InterPro" id="IPR036291">
    <property type="entry name" value="NAD(P)-bd_dom_sf"/>
</dbReference>
<dbReference type="InterPro" id="IPR028939">
    <property type="entry name" value="P5C_Rdtase_cat_N"/>
</dbReference>
<proteinExistence type="inferred from homology"/>
<keyword evidence="2 4" id="KW-0521">NADP</keyword>
<reference evidence="9 10" key="1">
    <citation type="submission" date="2015-03" db="EMBL/GenBank/DDBJ databases">
        <title>Genome Sequence of Kiloniella spongiae MEBiC09566, isolated from a marine sponge.</title>
        <authorList>
            <person name="Shao Z."/>
            <person name="Wang L."/>
            <person name="Li X."/>
        </authorList>
    </citation>
    <scope>NUCLEOTIDE SEQUENCE [LARGE SCALE GENOMIC DNA]</scope>
    <source>
        <strain evidence="9 10">MEBiC09566</strain>
    </source>
</reference>
<dbReference type="Gene3D" id="1.10.3730.10">
    <property type="entry name" value="ProC C-terminal domain-like"/>
    <property type="match status" value="1"/>
</dbReference>
<dbReference type="NCBIfam" id="TIGR00112">
    <property type="entry name" value="proC"/>
    <property type="match status" value="1"/>
</dbReference>
<feature type="domain" description="Pyrroline-5-carboxylate reductase catalytic N-terminal" evidence="7">
    <location>
        <begin position="9"/>
        <end position="103"/>
    </location>
</feature>
<keyword evidence="4" id="KW-0028">Amino-acid biosynthesis</keyword>
<evidence type="ECO:0000256" key="5">
    <source>
        <dbReference type="NCBIfam" id="TIGR00112"/>
    </source>
</evidence>
<dbReference type="EC" id="1.5.1.2" evidence="4 5"/>
<dbReference type="RefSeq" id="WP_047762361.1">
    <property type="nucleotide sequence ID" value="NZ_LAQL01000002.1"/>
</dbReference>
<dbReference type="STRING" id="1489064.WH96_01550"/>
<feature type="binding site" evidence="6">
    <location>
        <begin position="74"/>
        <end position="77"/>
    </location>
    <ligand>
        <name>NADP(+)</name>
        <dbReference type="ChEBI" id="CHEBI:58349"/>
    </ligand>
</feature>
<dbReference type="AlphaFoldDB" id="A0A0H2MZZ3"/>
<dbReference type="PANTHER" id="PTHR11645:SF0">
    <property type="entry name" value="PYRROLINE-5-CARBOXYLATE REDUCTASE 3"/>
    <property type="match status" value="1"/>
</dbReference>
<evidence type="ECO:0000256" key="1">
    <source>
        <dbReference type="ARBA" id="ARBA00005525"/>
    </source>
</evidence>
<comment type="function">
    <text evidence="4">Catalyzes the reduction of 1-pyrroline-5-carboxylate (PCA) to L-proline.</text>
</comment>
<evidence type="ECO:0000313" key="10">
    <source>
        <dbReference type="Proteomes" id="UP000035444"/>
    </source>
</evidence>
<dbReference type="Proteomes" id="UP000035444">
    <property type="component" value="Unassembled WGS sequence"/>
</dbReference>
<comment type="pathway">
    <text evidence="4">Amino-acid biosynthesis; L-proline biosynthesis; L-proline from L-glutamate 5-semialdehyde: step 1/1.</text>
</comment>
<keyword evidence="10" id="KW-1185">Reference proteome</keyword>
<keyword evidence="3 4" id="KW-0560">Oxidoreductase</keyword>
<comment type="subcellular location">
    <subcellularLocation>
        <location evidence="4">Cytoplasm</location>
    </subcellularLocation>
</comment>
<evidence type="ECO:0000256" key="3">
    <source>
        <dbReference type="ARBA" id="ARBA00023002"/>
    </source>
</evidence>
<dbReference type="PANTHER" id="PTHR11645">
    <property type="entry name" value="PYRROLINE-5-CARBOXYLATE REDUCTASE"/>
    <property type="match status" value="1"/>
</dbReference>
<evidence type="ECO:0000256" key="2">
    <source>
        <dbReference type="ARBA" id="ARBA00022857"/>
    </source>
</evidence>
<evidence type="ECO:0000256" key="4">
    <source>
        <dbReference type="HAMAP-Rule" id="MF_01925"/>
    </source>
</evidence>
<evidence type="ECO:0000259" key="7">
    <source>
        <dbReference type="Pfam" id="PF03807"/>
    </source>
</evidence>
<comment type="catalytic activity">
    <reaction evidence="4">
        <text>L-proline + NADP(+) = (S)-1-pyrroline-5-carboxylate + NADPH + 2 H(+)</text>
        <dbReference type="Rhea" id="RHEA:14109"/>
        <dbReference type="ChEBI" id="CHEBI:15378"/>
        <dbReference type="ChEBI" id="CHEBI:17388"/>
        <dbReference type="ChEBI" id="CHEBI:57783"/>
        <dbReference type="ChEBI" id="CHEBI:58349"/>
        <dbReference type="ChEBI" id="CHEBI:60039"/>
        <dbReference type="EC" id="1.5.1.2"/>
    </reaction>
</comment>
<dbReference type="SUPFAM" id="SSF51735">
    <property type="entry name" value="NAD(P)-binding Rossmann-fold domains"/>
    <property type="match status" value="1"/>
</dbReference>
<dbReference type="FunFam" id="1.10.3730.10:FF:000001">
    <property type="entry name" value="Pyrroline-5-carboxylate reductase"/>
    <property type="match status" value="1"/>
</dbReference>
<evidence type="ECO:0000313" key="9">
    <source>
        <dbReference type="EMBL" id="KLN62235.1"/>
    </source>
</evidence>
<sequence length="273" mass="28766">MLNNGTLLLVGCGKMGGAMLQGWLDRGLKGSQVSIIDPSAQADYMRPFAEQGVRAVETLTDLGNSFHPDYVLFAVKPQMIEGAIADYQSYAKHGAVFLSVIAGKTISFFEEHLGAETAIVRTMPNTPAAVSRGMTVLYGNQNVSKEQASVCEELMAAVGEIAWLDSEDQIDAVTGVSGSGPAYIFYLSECLAQAGVDAGLSKELARKLADTTVSGAGELLRLSDDSPSQLRINVTSPNGTTQAALEVLMADDGLQPVMSKAVAAAARRSEELS</sequence>